<evidence type="ECO:0000256" key="1">
    <source>
        <dbReference type="ARBA" id="ARBA00001954"/>
    </source>
</evidence>
<name>A0A815Y2R1_9BILA</name>
<evidence type="ECO:0000313" key="5">
    <source>
        <dbReference type="EMBL" id="CAF2151450.1"/>
    </source>
</evidence>
<gene>
    <name evidence="10" type="ORF">BYL167_LOCUS44627</name>
    <name evidence="4" type="ORF">CJN711_LOCUS37676</name>
    <name evidence="8" type="ORF">GIL414_LOCUS7645</name>
    <name evidence="3" type="ORF">KQP761_LOCUS18670</name>
    <name evidence="6" type="ORF">MBJ925_LOCUS37466</name>
    <name evidence="7" type="ORF">SMN809_LOCUS6580</name>
    <name evidence="9" type="ORF">UXM345_LOCUS25341</name>
    <name evidence="5" type="ORF">XDN619_LOCUS28739</name>
</gene>
<dbReference type="EMBL" id="CAJOBF010004847">
    <property type="protein sequence ID" value="CAF4154811.1"/>
    <property type="molecule type" value="Genomic_DNA"/>
</dbReference>
<dbReference type="EMBL" id="CAJNRE010020877">
    <property type="protein sequence ID" value="CAF2243275.1"/>
    <property type="molecule type" value="Genomic_DNA"/>
</dbReference>
<dbReference type="Proteomes" id="UP000663834">
    <property type="component" value="Unassembled WGS sequence"/>
</dbReference>
<dbReference type="EMBL" id="CAJOBI010001796">
    <property type="protein sequence ID" value="CAF3899909.1"/>
    <property type="molecule type" value="Genomic_DNA"/>
</dbReference>
<dbReference type="OrthoDB" id="445341at2759"/>
<dbReference type="EMBL" id="CAJOBJ010002362">
    <property type="protein sequence ID" value="CAF3922494.1"/>
    <property type="molecule type" value="Genomic_DNA"/>
</dbReference>
<dbReference type="GO" id="GO:0006307">
    <property type="term" value="P:DNA alkylation repair"/>
    <property type="evidence" value="ECO:0007669"/>
    <property type="project" value="InterPro"/>
</dbReference>
<comment type="cofactor">
    <cofactor evidence="1">
        <name>Fe(2+)</name>
        <dbReference type="ChEBI" id="CHEBI:29033"/>
    </cofactor>
</comment>
<dbReference type="EMBL" id="CAJNRG010013770">
    <property type="protein sequence ID" value="CAF2151450.1"/>
    <property type="molecule type" value="Genomic_DNA"/>
</dbReference>
<dbReference type="GO" id="GO:0051213">
    <property type="term" value="F:dioxygenase activity"/>
    <property type="evidence" value="ECO:0007669"/>
    <property type="project" value="InterPro"/>
</dbReference>
<dbReference type="PANTHER" id="PTHR31212:SF5">
    <property type="entry name" value="ISOCHORISMATASE FAMILY PROTEIN FAMILY (AFU_ORTHOLOGUE AFUA_3G14500)"/>
    <property type="match status" value="1"/>
</dbReference>
<proteinExistence type="predicted"/>
<dbReference type="PANTHER" id="PTHR31212">
    <property type="entry name" value="ALPHA-KETOGLUTARATE-DEPENDENT DIOXYGENASE ALKB HOMOLOG 3"/>
    <property type="match status" value="1"/>
</dbReference>
<dbReference type="Proteomes" id="UP000663824">
    <property type="component" value="Unassembled WGS sequence"/>
</dbReference>
<reference evidence="3" key="1">
    <citation type="submission" date="2021-02" db="EMBL/GenBank/DDBJ databases">
        <authorList>
            <person name="Nowell W R."/>
        </authorList>
    </citation>
    <scope>NUCLEOTIDE SEQUENCE</scope>
</reference>
<dbReference type="Proteomes" id="UP000681967">
    <property type="component" value="Unassembled WGS sequence"/>
</dbReference>
<dbReference type="Proteomes" id="UP000676336">
    <property type="component" value="Unassembled WGS sequence"/>
</dbReference>
<dbReference type="EMBL" id="CAJNOW010009528">
    <property type="protein sequence ID" value="CAF1564857.1"/>
    <property type="molecule type" value="Genomic_DNA"/>
</dbReference>
<feature type="compositionally biased region" description="Basic and acidic residues" evidence="2">
    <location>
        <begin position="182"/>
        <end position="193"/>
    </location>
</feature>
<organism evidence="3 11">
    <name type="scientific">Rotaria magnacalcarata</name>
    <dbReference type="NCBI Taxonomy" id="392030"/>
    <lineage>
        <taxon>Eukaryota</taxon>
        <taxon>Metazoa</taxon>
        <taxon>Spiralia</taxon>
        <taxon>Gnathifera</taxon>
        <taxon>Rotifera</taxon>
        <taxon>Eurotatoria</taxon>
        <taxon>Bdelloidea</taxon>
        <taxon>Philodinida</taxon>
        <taxon>Philodinidae</taxon>
        <taxon>Rotaria</taxon>
    </lineage>
</organism>
<dbReference type="SUPFAM" id="SSF51197">
    <property type="entry name" value="Clavaminate synthase-like"/>
    <property type="match status" value="1"/>
</dbReference>
<dbReference type="Proteomes" id="UP000681720">
    <property type="component" value="Unassembled WGS sequence"/>
</dbReference>
<evidence type="ECO:0000313" key="6">
    <source>
        <dbReference type="EMBL" id="CAF2243275.1"/>
    </source>
</evidence>
<dbReference type="InterPro" id="IPR037151">
    <property type="entry name" value="AlkB-like_sf"/>
</dbReference>
<dbReference type="Proteomes" id="UP000663887">
    <property type="component" value="Unassembled WGS sequence"/>
</dbReference>
<dbReference type="Proteomes" id="UP000663855">
    <property type="component" value="Unassembled WGS sequence"/>
</dbReference>
<dbReference type="Gene3D" id="2.60.120.590">
    <property type="entry name" value="Alpha-ketoglutarate-dependent dioxygenase AlkB-like"/>
    <property type="match status" value="1"/>
</dbReference>
<evidence type="ECO:0000313" key="7">
    <source>
        <dbReference type="EMBL" id="CAF3899909.1"/>
    </source>
</evidence>
<evidence type="ECO:0000256" key="2">
    <source>
        <dbReference type="SAM" id="MobiDB-lite"/>
    </source>
</evidence>
<feature type="region of interest" description="Disordered" evidence="2">
    <location>
        <begin position="173"/>
        <end position="193"/>
    </location>
</feature>
<evidence type="ECO:0000313" key="10">
    <source>
        <dbReference type="EMBL" id="CAF4714701.1"/>
    </source>
</evidence>
<evidence type="ECO:0000313" key="9">
    <source>
        <dbReference type="EMBL" id="CAF4154811.1"/>
    </source>
</evidence>
<evidence type="ECO:0008006" key="12">
    <source>
        <dbReference type="Google" id="ProtNLM"/>
    </source>
</evidence>
<dbReference type="EMBL" id="CAJNOV010018393">
    <property type="protein sequence ID" value="CAF1619389.1"/>
    <property type="molecule type" value="Genomic_DNA"/>
</dbReference>
<accession>A0A815Y2R1</accession>
<comment type="caution">
    <text evidence="3">The sequence shown here is derived from an EMBL/GenBank/DDBJ whole genome shotgun (WGS) entry which is preliminary data.</text>
</comment>
<evidence type="ECO:0000313" key="3">
    <source>
        <dbReference type="EMBL" id="CAF1564857.1"/>
    </source>
</evidence>
<sequence>MSSSSKVLKRKKESFAIDQDCQLDVKRNIQCQSKRLGEEDSWYKDTLFSLDESLEILKEIDEQIVHFPREQFKLKIVNTINLLPRDKAFYGDVNSDGSCKHNQSKVVQDIHLKSGSLFVLGWKTNSAWKHSIVKAQRPCERRISLTYRLIKTIMHRDGTLAEIDDSNFSIQNSFNNNSNENENEHEVKKDKII</sequence>
<protein>
    <recommendedName>
        <fullName evidence="12">Alpha-ketoglutarate-dependent dioxygenase AlkB-like domain-containing protein</fullName>
    </recommendedName>
</protein>
<dbReference type="Proteomes" id="UP000663842">
    <property type="component" value="Unassembled WGS sequence"/>
</dbReference>
<evidence type="ECO:0000313" key="11">
    <source>
        <dbReference type="Proteomes" id="UP000663834"/>
    </source>
</evidence>
<evidence type="ECO:0000313" key="4">
    <source>
        <dbReference type="EMBL" id="CAF1619389.1"/>
    </source>
</evidence>
<dbReference type="AlphaFoldDB" id="A0A815Y2R1"/>
<dbReference type="EMBL" id="CAJOBH010121760">
    <property type="protein sequence ID" value="CAF4714701.1"/>
    <property type="molecule type" value="Genomic_DNA"/>
</dbReference>
<evidence type="ECO:0000313" key="8">
    <source>
        <dbReference type="EMBL" id="CAF3922494.1"/>
    </source>
</evidence>
<dbReference type="InterPro" id="IPR032854">
    <property type="entry name" value="ALKBH3"/>
</dbReference>